<evidence type="ECO:0000313" key="12">
    <source>
        <dbReference type="Proteomes" id="UP000701680"/>
    </source>
</evidence>
<dbReference type="PANTHER" id="PTHR43166:SF30">
    <property type="entry name" value="METHIONINE IMPORT ATP-BINDING PROTEIN METN"/>
    <property type="match status" value="1"/>
</dbReference>
<proteinExistence type="predicted"/>
<organism evidence="10 11">
    <name type="scientific">Dorea phocaeensis</name>
    <dbReference type="NCBI Taxonomy" id="2040291"/>
    <lineage>
        <taxon>Bacteria</taxon>
        <taxon>Bacillati</taxon>
        <taxon>Bacillota</taxon>
        <taxon>Clostridia</taxon>
        <taxon>Lachnospirales</taxon>
        <taxon>Lachnospiraceae</taxon>
        <taxon>Dorea</taxon>
    </lineage>
</organism>
<dbReference type="GO" id="GO:0005524">
    <property type="term" value="F:ATP binding"/>
    <property type="evidence" value="ECO:0007669"/>
    <property type="project" value="UniProtKB-KW"/>
</dbReference>
<accession>A0A850HJI9</accession>
<reference evidence="11 12" key="1">
    <citation type="journal article" date="2020" name="Cell Host Microbe">
        <title>Functional and Genomic Variation between Human-Derived Isolates of Lachnospiraceae Reveals Inter- and Intra-Species Diversity.</title>
        <authorList>
            <person name="Sorbara M.T."/>
            <person name="Littmann E.R."/>
            <person name="Fontana E."/>
            <person name="Moody T.U."/>
            <person name="Kohout C.E."/>
            <person name="Gjonbalaj M."/>
            <person name="Eaton V."/>
            <person name="Seok R."/>
            <person name="Leiner I.M."/>
            <person name="Pamer E.G."/>
        </authorList>
    </citation>
    <scope>NUCLEOTIDE SEQUENCE [LARGE SCALE GENOMIC DNA]</scope>
    <source>
        <strain evidence="10 11">MSK.17.11</strain>
        <strain evidence="9 12">MSK.17.38</strain>
    </source>
</reference>
<dbReference type="GO" id="GO:0016887">
    <property type="term" value="F:ATP hydrolysis activity"/>
    <property type="evidence" value="ECO:0007669"/>
    <property type="project" value="InterPro"/>
</dbReference>
<evidence type="ECO:0000259" key="8">
    <source>
        <dbReference type="PROSITE" id="PS50893"/>
    </source>
</evidence>
<evidence type="ECO:0000256" key="1">
    <source>
        <dbReference type="ARBA" id="ARBA00022448"/>
    </source>
</evidence>
<evidence type="ECO:0000256" key="5">
    <source>
        <dbReference type="ARBA" id="ARBA00022967"/>
    </source>
</evidence>
<reference evidence="10" key="2">
    <citation type="submission" date="2020-02" db="EMBL/GenBank/DDBJ databases">
        <authorList>
            <person name="Littmann E."/>
            <person name="Sorbara M."/>
        </authorList>
    </citation>
    <scope>NUCLEOTIDE SEQUENCE</scope>
    <source>
        <strain evidence="10">MSK.17.11</strain>
        <strain evidence="9">MSK.17.38</strain>
    </source>
</reference>
<dbReference type="InterPro" id="IPR003439">
    <property type="entry name" value="ABC_transporter-like_ATP-bd"/>
</dbReference>
<dbReference type="Pfam" id="PF09383">
    <property type="entry name" value="NIL"/>
    <property type="match status" value="1"/>
</dbReference>
<dbReference type="PROSITE" id="PS00211">
    <property type="entry name" value="ABC_TRANSPORTER_1"/>
    <property type="match status" value="1"/>
</dbReference>
<keyword evidence="5" id="KW-1278">Translocase</keyword>
<dbReference type="Proteomes" id="UP000701680">
    <property type="component" value="Unassembled WGS sequence"/>
</dbReference>
<evidence type="ECO:0000313" key="10">
    <source>
        <dbReference type="EMBL" id="NVH58560.1"/>
    </source>
</evidence>
<sequence length="322" mass="36528">MIKIKNLDKSFGELHVLKNVSLEVQKGEIFGLIGKSGEGKSTLLRCINLLEKRDGGTITLNGQAADFKRSREVREYRKGIGMIFQHFSLLERQNVYKNIAAPMECWGYSKQEIDEKVRELVKIVGIEDKLYEKPRNLSGGQRQRVAIARALSMDPQVLLSDEATSALDPQTTQSILQLLRDINERLGITILLVTHEMEVIRSICHRVAIMEHGEVADCGKVSEIFLNQPGSLKRLLGETAEVLPEEGVNIRMVFKETEENRSLIPDITCATSVRFSVIYSRLEKFRDEVICTTMLNVQEEDLAKVTAYLDTLNIRWEVALHE</sequence>
<dbReference type="InterPro" id="IPR003593">
    <property type="entry name" value="AAA+_ATPase"/>
</dbReference>
<dbReference type="InterPro" id="IPR050086">
    <property type="entry name" value="MetN_ABC_transporter-like"/>
</dbReference>
<dbReference type="EMBL" id="JAAITX010000004">
    <property type="protein sequence ID" value="NVH58560.1"/>
    <property type="molecule type" value="Genomic_DNA"/>
</dbReference>
<evidence type="ECO:0000256" key="2">
    <source>
        <dbReference type="ARBA" id="ARBA00022475"/>
    </source>
</evidence>
<feature type="domain" description="ABC transporter" evidence="8">
    <location>
        <begin position="2"/>
        <end position="237"/>
    </location>
</feature>
<dbReference type="SUPFAM" id="SSF52540">
    <property type="entry name" value="P-loop containing nucleoside triphosphate hydrolases"/>
    <property type="match status" value="1"/>
</dbReference>
<evidence type="ECO:0000256" key="6">
    <source>
        <dbReference type="ARBA" id="ARBA00022970"/>
    </source>
</evidence>
<keyword evidence="7" id="KW-0472">Membrane</keyword>
<evidence type="ECO:0000256" key="7">
    <source>
        <dbReference type="ARBA" id="ARBA00023136"/>
    </source>
</evidence>
<evidence type="ECO:0000313" key="11">
    <source>
        <dbReference type="Proteomes" id="UP000528555"/>
    </source>
</evidence>
<keyword evidence="3" id="KW-0547">Nucleotide-binding</keyword>
<keyword evidence="1" id="KW-0813">Transport</keyword>
<evidence type="ECO:0000256" key="4">
    <source>
        <dbReference type="ARBA" id="ARBA00022840"/>
    </source>
</evidence>
<gene>
    <name evidence="10" type="ORF">G5A66_07850</name>
    <name evidence="9" type="ORF">G5A75_07870</name>
</gene>
<dbReference type="AlphaFoldDB" id="A0A850HJI9"/>
<dbReference type="SMART" id="SM00382">
    <property type="entry name" value="AAA"/>
    <property type="match status" value="1"/>
</dbReference>
<keyword evidence="11" id="KW-1185">Reference proteome</keyword>
<dbReference type="InterPro" id="IPR027417">
    <property type="entry name" value="P-loop_NTPase"/>
</dbReference>
<dbReference type="InterPro" id="IPR017871">
    <property type="entry name" value="ABC_transporter-like_CS"/>
</dbReference>
<evidence type="ECO:0000313" key="9">
    <source>
        <dbReference type="EMBL" id="NSK14786.1"/>
    </source>
</evidence>
<dbReference type="Gene3D" id="3.40.50.300">
    <property type="entry name" value="P-loop containing nucleotide triphosphate hydrolases"/>
    <property type="match status" value="1"/>
</dbReference>
<dbReference type="RefSeq" id="WP_173814734.1">
    <property type="nucleotide sequence ID" value="NZ_JAAITX010000004.1"/>
</dbReference>
<protein>
    <submittedName>
        <fullName evidence="10">Methionine ABC transporter ATP-binding protein</fullName>
    </submittedName>
</protein>
<dbReference type="Pfam" id="PF00005">
    <property type="entry name" value="ABC_tran"/>
    <property type="match status" value="1"/>
</dbReference>
<dbReference type="EMBL" id="JAAIUO010000004">
    <property type="protein sequence ID" value="NSK14786.1"/>
    <property type="molecule type" value="Genomic_DNA"/>
</dbReference>
<dbReference type="PANTHER" id="PTHR43166">
    <property type="entry name" value="AMINO ACID IMPORT ATP-BINDING PROTEIN"/>
    <property type="match status" value="1"/>
</dbReference>
<evidence type="ECO:0000256" key="3">
    <source>
        <dbReference type="ARBA" id="ARBA00022741"/>
    </source>
</evidence>
<dbReference type="InterPro" id="IPR018449">
    <property type="entry name" value="NIL_domain"/>
</dbReference>
<dbReference type="SUPFAM" id="SSF55021">
    <property type="entry name" value="ACT-like"/>
    <property type="match status" value="1"/>
</dbReference>
<keyword evidence="4 10" id="KW-0067">ATP-binding</keyword>
<dbReference type="GO" id="GO:0006865">
    <property type="term" value="P:amino acid transport"/>
    <property type="evidence" value="ECO:0007669"/>
    <property type="project" value="UniProtKB-KW"/>
</dbReference>
<comment type="caution">
    <text evidence="10">The sequence shown here is derived from an EMBL/GenBank/DDBJ whole genome shotgun (WGS) entry which is preliminary data.</text>
</comment>
<keyword evidence="6" id="KW-0029">Amino-acid transport</keyword>
<dbReference type="InterPro" id="IPR045865">
    <property type="entry name" value="ACT-like_dom_sf"/>
</dbReference>
<dbReference type="SMART" id="SM00930">
    <property type="entry name" value="NIL"/>
    <property type="match status" value="1"/>
</dbReference>
<keyword evidence="2" id="KW-1003">Cell membrane</keyword>
<dbReference type="Proteomes" id="UP000528555">
    <property type="component" value="Unassembled WGS sequence"/>
</dbReference>
<name>A0A850HJI9_9FIRM</name>
<dbReference type="PROSITE" id="PS50893">
    <property type="entry name" value="ABC_TRANSPORTER_2"/>
    <property type="match status" value="1"/>
</dbReference>